<organism evidence="7 8">
    <name type="scientific">Quillaja saponaria</name>
    <name type="common">Soap bark tree</name>
    <dbReference type="NCBI Taxonomy" id="32244"/>
    <lineage>
        <taxon>Eukaryota</taxon>
        <taxon>Viridiplantae</taxon>
        <taxon>Streptophyta</taxon>
        <taxon>Embryophyta</taxon>
        <taxon>Tracheophyta</taxon>
        <taxon>Spermatophyta</taxon>
        <taxon>Magnoliopsida</taxon>
        <taxon>eudicotyledons</taxon>
        <taxon>Gunneridae</taxon>
        <taxon>Pentapetalae</taxon>
        <taxon>rosids</taxon>
        <taxon>fabids</taxon>
        <taxon>Fabales</taxon>
        <taxon>Quillajaceae</taxon>
        <taxon>Quillaja</taxon>
    </lineage>
</organism>
<dbReference type="EMBL" id="JARAOO010000014">
    <property type="protein sequence ID" value="KAJ7943452.1"/>
    <property type="molecule type" value="Genomic_DNA"/>
</dbReference>
<dbReference type="PANTHER" id="PTHR48019">
    <property type="entry name" value="SERUM RESPONSE FACTOR HOMOLOG"/>
    <property type="match status" value="1"/>
</dbReference>
<reference evidence="7" key="1">
    <citation type="journal article" date="2023" name="Science">
        <title>Elucidation of the pathway for biosynthesis of saponin adjuvants from the soapbark tree.</title>
        <authorList>
            <person name="Reed J."/>
            <person name="Orme A."/>
            <person name="El-Demerdash A."/>
            <person name="Owen C."/>
            <person name="Martin L.B.B."/>
            <person name="Misra R.C."/>
            <person name="Kikuchi S."/>
            <person name="Rejzek M."/>
            <person name="Martin A.C."/>
            <person name="Harkess A."/>
            <person name="Leebens-Mack J."/>
            <person name="Louveau T."/>
            <person name="Stephenson M.J."/>
            <person name="Osbourn A."/>
        </authorList>
    </citation>
    <scope>NUCLEOTIDE SEQUENCE</scope>
    <source>
        <strain evidence="7">S10</strain>
    </source>
</reference>
<protein>
    <submittedName>
        <fullName evidence="7">Agamous-like MADS-box protein AGL30</fullName>
    </submittedName>
</protein>
<accession>A0AAD7P630</accession>
<keyword evidence="4" id="KW-0804">Transcription</keyword>
<keyword evidence="3" id="KW-0238">DNA-binding</keyword>
<dbReference type="AlphaFoldDB" id="A0AAD7P630"/>
<gene>
    <name evidence="7" type="ORF">O6P43_032998</name>
</gene>
<evidence type="ECO:0000259" key="6">
    <source>
        <dbReference type="PROSITE" id="PS50066"/>
    </source>
</evidence>
<name>A0AAD7P630_QUISA</name>
<comment type="caution">
    <text evidence="7">The sequence shown here is derived from an EMBL/GenBank/DDBJ whole genome shotgun (WGS) entry which is preliminary data.</text>
</comment>
<keyword evidence="5" id="KW-0539">Nucleus</keyword>
<evidence type="ECO:0000313" key="8">
    <source>
        <dbReference type="Proteomes" id="UP001163823"/>
    </source>
</evidence>
<evidence type="ECO:0000256" key="5">
    <source>
        <dbReference type="ARBA" id="ARBA00023242"/>
    </source>
</evidence>
<proteinExistence type="predicted"/>
<evidence type="ECO:0000256" key="4">
    <source>
        <dbReference type="ARBA" id="ARBA00023163"/>
    </source>
</evidence>
<evidence type="ECO:0000256" key="1">
    <source>
        <dbReference type="ARBA" id="ARBA00004123"/>
    </source>
</evidence>
<dbReference type="InterPro" id="IPR050142">
    <property type="entry name" value="MADS-box/MEF2_TF"/>
</dbReference>
<comment type="subcellular location">
    <subcellularLocation>
        <location evidence="1">Nucleus</location>
    </subcellularLocation>
</comment>
<feature type="domain" description="MADS-box" evidence="6">
    <location>
        <begin position="1"/>
        <end position="25"/>
    </location>
</feature>
<keyword evidence="8" id="KW-1185">Reference proteome</keyword>
<dbReference type="GO" id="GO:0003677">
    <property type="term" value="F:DNA binding"/>
    <property type="evidence" value="ECO:0007669"/>
    <property type="project" value="UniProtKB-KW"/>
</dbReference>
<dbReference type="KEGG" id="qsa:O6P43_032998"/>
<evidence type="ECO:0000256" key="2">
    <source>
        <dbReference type="ARBA" id="ARBA00023015"/>
    </source>
</evidence>
<evidence type="ECO:0000256" key="3">
    <source>
        <dbReference type="ARBA" id="ARBA00023125"/>
    </source>
</evidence>
<dbReference type="GO" id="GO:0046983">
    <property type="term" value="F:protein dimerization activity"/>
    <property type="evidence" value="ECO:0007669"/>
    <property type="project" value="InterPro"/>
</dbReference>
<dbReference type="Proteomes" id="UP001163823">
    <property type="component" value="Chromosome 14"/>
</dbReference>
<dbReference type="InterPro" id="IPR036879">
    <property type="entry name" value="TF_MADSbox_sf"/>
</dbReference>
<sequence>MKKANELSILCDIDIILLMFSPTGKPSLCRGKRSSIEEVIAKFSQLTPQERVKRKLESLEALKKTFKKFEHDVNIQEYLDTSTQTVENLSNQGRLLQTQLSEIHKRLGFWIEPDKVNSVEHLGQMENSLRESLDQIQTRKESNLLLHRDIECSTSSSFGSYAGYTGTGKSTENSNFGQENGLVNELRRTASLKLQLGDQFPYLPYNFSLLHDPKFQLVGEMNPLDNPVDYHVNGSFEAGRPGYDSIHQGWDSTSGPCGFTMFDEHLFSQDAKYSIGNQAFTL</sequence>
<evidence type="ECO:0000313" key="7">
    <source>
        <dbReference type="EMBL" id="KAJ7943452.1"/>
    </source>
</evidence>
<keyword evidence="2" id="KW-0805">Transcription regulation</keyword>
<dbReference type="Pfam" id="PF00319">
    <property type="entry name" value="SRF-TF"/>
    <property type="match status" value="1"/>
</dbReference>
<dbReference type="GO" id="GO:0005634">
    <property type="term" value="C:nucleus"/>
    <property type="evidence" value="ECO:0007669"/>
    <property type="project" value="UniProtKB-SubCell"/>
</dbReference>
<dbReference type="SUPFAM" id="SSF55455">
    <property type="entry name" value="SRF-like"/>
    <property type="match status" value="1"/>
</dbReference>
<dbReference type="Gene3D" id="3.40.1810.10">
    <property type="entry name" value="Transcription factor, MADS-box"/>
    <property type="match status" value="1"/>
</dbReference>
<dbReference type="PROSITE" id="PS50066">
    <property type="entry name" value="MADS_BOX_2"/>
    <property type="match status" value="1"/>
</dbReference>
<dbReference type="CDD" id="cd00120">
    <property type="entry name" value="MADS"/>
    <property type="match status" value="1"/>
</dbReference>
<dbReference type="InterPro" id="IPR002100">
    <property type="entry name" value="TF_MADSbox"/>
</dbReference>